<dbReference type="EMBL" id="BFEA01000379">
    <property type="protein sequence ID" value="GBG81580.1"/>
    <property type="molecule type" value="Genomic_DNA"/>
</dbReference>
<evidence type="ECO:0000256" key="3">
    <source>
        <dbReference type="ARBA" id="ARBA00023284"/>
    </source>
</evidence>
<evidence type="ECO:0000313" key="6">
    <source>
        <dbReference type="Proteomes" id="UP000265515"/>
    </source>
</evidence>
<reference evidence="5 6" key="1">
    <citation type="journal article" date="2018" name="Cell">
        <title>The Chara Genome: Secondary Complexity and Implications for Plant Terrestrialization.</title>
        <authorList>
            <person name="Nishiyama T."/>
            <person name="Sakayama H."/>
            <person name="Vries J.D."/>
            <person name="Buschmann H."/>
            <person name="Saint-Marcoux D."/>
            <person name="Ullrich K.K."/>
            <person name="Haas F.B."/>
            <person name="Vanderstraeten L."/>
            <person name="Becker D."/>
            <person name="Lang D."/>
            <person name="Vosolsobe S."/>
            <person name="Rombauts S."/>
            <person name="Wilhelmsson P.K.I."/>
            <person name="Janitza P."/>
            <person name="Kern R."/>
            <person name="Heyl A."/>
            <person name="Rumpler F."/>
            <person name="Villalobos L.I.A.C."/>
            <person name="Clay J.M."/>
            <person name="Skokan R."/>
            <person name="Toyoda A."/>
            <person name="Suzuki Y."/>
            <person name="Kagoshima H."/>
            <person name="Schijlen E."/>
            <person name="Tajeshwar N."/>
            <person name="Catarino B."/>
            <person name="Hetherington A.J."/>
            <person name="Saltykova A."/>
            <person name="Bonnot C."/>
            <person name="Breuninger H."/>
            <person name="Symeonidi A."/>
            <person name="Radhakrishnan G.V."/>
            <person name="Van Nieuwerburgh F."/>
            <person name="Deforce D."/>
            <person name="Chang C."/>
            <person name="Karol K.G."/>
            <person name="Hedrich R."/>
            <person name="Ulvskov P."/>
            <person name="Glockner G."/>
            <person name="Delwiche C.F."/>
            <person name="Petrasek J."/>
            <person name="Van de Peer Y."/>
            <person name="Friml J."/>
            <person name="Beilby M."/>
            <person name="Dolan L."/>
            <person name="Kohara Y."/>
            <person name="Sugano S."/>
            <person name="Fujiyama A."/>
            <person name="Delaux P.-M."/>
            <person name="Quint M."/>
            <person name="TheiBen G."/>
            <person name="Hagemann M."/>
            <person name="Harholt J."/>
            <person name="Dunand C."/>
            <person name="Zachgo S."/>
            <person name="Langdale J."/>
            <person name="Maumus F."/>
            <person name="Straeten D.V.D."/>
            <person name="Gould S.B."/>
            <person name="Rensing S.A."/>
        </authorList>
    </citation>
    <scope>NUCLEOTIDE SEQUENCE [LARGE SCALE GENOMIC DNA]</scope>
    <source>
        <strain evidence="5 6">S276</strain>
    </source>
</reference>
<gene>
    <name evidence="5" type="ORF">CBR_g32572</name>
</gene>
<organism evidence="5 6">
    <name type="scientific">Chara braunii</name>
    <name type="common">Braun's stonewort</name>
    <dbReference type="NCBI Taxonomy" id="69332"/>
    <lineage>
        <taxon>Eukaryota</taxon>
        <taxon>Viridiplantae</taxon>
        <taxon>Streptophyta</taxon>
        <taxon>Charophyceae</taxon>
        <taxon>Charales</taxon>
        <taxon>Characeae</taxon>
        <taxon>Chara</taxon>
    </lineage>
</organism>
<dbReference type="STRING" id="69332.A0A388LGW7"/>
<dbReference type="AlphaFoldDB" id="A0A388LGW7"/>
<proteinExistence type="inferred from homology"/>
<dbReference type="SUPFAM" id="SSF52833">
    <property type="entry name" value="Thioredoxin-like"/>
    <property type="match status" value="1"/>
</dbReference>
<evidence type="ECO:0000259" key="4">
    <source>
        <dbReference type="Pfam" id="PF00462"/>
    </source>
</evidence>
<sequence>MTAMEKVKELVESNGLVVFSKTWCSYCIRVRDLFNEIGAKGKFVQLDEEEDGEDMQFALLEWTGQRTVPNVFIGGEHVGGCDDTVRKHRREELIPMLESAGVLEPRKE</sequence>
<dbReference type="InterPro" id="IPR002109">
    <property type="entry name" value="Glutaredoxin"/>
</dbReference>
<comment type="similarity">
    <text evidence="2">Belongs to the glutaredoxin family. CPYC subfamily.</text>
</comment>
<dbReference type="FunFam" id="3.40.30.10:FF:000093">
    <property type="entry name" value="Glutaredoxin 2"/>
    <property type="match status" value="1"/>
</dbReference>
<dbReference type="PRINTS" id="PR00160">
    <property type="entry name" value="GLUTAREDOXIN"/>
</dbReference>
<protein>
    <recommendedName>
        <fullName evidence="4">Glutaredoxin domain-containing protein</fullName>
    </recommendedName>
</protein>
<dbReference type="GO" id="GO:0015038">
    <property type="term" value="F:glutathione disulfide oxidoreductase activity"/>
    <property type="evidence" value="ECO:0007669"/>
    <property type="project" value="TreeGrafter"/>
</dbReference>
<dbReference type="Proteomes" id="UP000265515">
    <property type="component" value="Unassembled WGS sequence"/>
</dbReference>
<dbReference type="OrthoDB" id="418495at2759"/>
<evidence type="ECO:0000313" key="5">
    <source>
        <dbReference type="EMBL" id="GBG81580.1"/>
    </source>
</evidence>
<dbReference type="CDD" id="cd03419">
    <property type="entry name" value="GRX_GRXh_1_2_like"/>
    <property type="match status" value="1"/>
</dbReference>
<comment type="caution">
    <text evidence="5">The sequence shown here is derived from an EMBL/GenBank/DDBJ whole genome shotgun (WGS) entry which is preliminary data.</text>
</comment>
<dbReference type="PROSITE" id="PS51354">
    <property type="entry name" value="GLUTAREDOXIN_2"/>
    <property type="match status" value="1"/>
</dbReference>
<comment type="function">
    <text evidence="1">Has a glutathione-disulfide oxidoreductase activity in the presence of NADPH and glutathione reductase. Reduces low molecular weight disulfides and proteins.</text>
</comment>
<dbReference type="GO" id="GO:0005737">
    <property type="term" value="C:cytoplasm"/>
    <property type="evidence" value="ECO:0007669"/>
    <property type="project" value="TreeGrafter"/>
</dbReference>
<keyword evidence="3" id="KW-0676">Redox-active center</keyword>
<dbReference type="GO" id="GO:0034599">
    <property type="term" value="P:cellular response to oxidative stress"/>
    <property type="evidence" value="ECO:0007669"/>
    <property type="project" value="TreeGrafter"/>
</dbReference>
<dbReference type="Pfam" id="PF00462">
    <property type="entry name" value="Glutaredoxin"/>
    <property type="match status" value="1"/>
</dbReference>
<dbReference type="PANTHER" id="PTHR45694">
    <property type="entry name" value="GLUTAREDOXIN 2"/>
    <property type="match status" value="1"/>
</dbReference>
<evidence type="ECO:0000256" key="1">
    <source>
        <dbReference type="ARBA" id="ARBA00002549"/>
    </source>
</evidence>
<dbReference type="PANTHER" id="PTHR45694:SF14">
    <property type="entry name" value="GLUTAREDOXIN-C2"/>
    <property type="match status" value="1"/>
</dbReference>
<dbReference type="Gene3D" id="3.40.30.10">
    <property type="entry name" value="Glutaredoxin"/>
    <property type="match status" value="1"/>
</dbReference>
<accession>A0A388LGW7</accession>
<dbReference type="InterPro" id="IPR014025">
    <property type="entry name" value="Glutaredoxin_subgr"/>
</dbReference>
<dbReference type="Gramene" id="GBG81580">
    <property type="protein sequence ID" value="GBG81580"/>
    <property type="gene ID" value="CBR_g32572"/>
</dbReference>
<dbReference type="NCBIfam" id="TIGR02180">
    <property type="entry name" value="GRX_euk"/>
    <property type="match status" value="1"/>
</dbReference>
<keyword evidence="6" id="KW-1185">Reference proteome</keyword>
<dbReference type="InterPro" id="IPR011899">
    <property type="entry name" value="Glutaredoxin_euk/vir"/>
</dbReference>
<name>A0A388LGW7_CHABU</name>
<evidence type="ECO:0000256" key="2">
    <source>
        <dbReference type="ARBA" id="ARBA00007190"/>
    </source>
</evidence>
<dbReference type="OMA" id="DAMEWID"/>
<dbReference type="InterPro" id="IPR036249">
    <property type="entry name" value="Thioredoxin-like_sf"/>
</dbReference>
<feature type="domain" description="Glutaredoxin" evidence="4">
    <location>
        <begin position="17"/>
        <end position="78"/>
    </location>
</feature>